<keyword evidence="1" id="KW-0732">Signal</keyword>
<protein>
    <submittedName>
        <fullName evidence="2">Extracellular solute-binding protein</fullName>
    </submittedName>
</protein>
<dbReference type="OrthoDB" id="9782846at2"/>
<dbReference type="EMBL" id="RBAH01000002">
    <property type="protein sequence ID" value="RKN86108.1"/>
    <property type="molecule type" value="Genomic_DNA"/>
</dbReference>
<dbReference type="Proteomes" id="UP000282311">
    <property type="component" value="Unassembled WGS sequence"/>
</dbReference>
<evidence type="ECO:0000256" key="1">
    <source>
        <dbReference type="SAM" id="SignalP"/>
    </source>
</evidence>
<feature type="chain" id="PRO_5038677087" evidence="1">
    <location>
        <begin position="20"/>
        <end position="444"/>
    </location>
</feature>
<dbReference type="Pfam" id="PF01547">
    <property type="entry name" value="SBP_bac_1"/>
    <property type="match status" value="1"/>
</dbReference>
<gene>
    <name evidence="2" type="ORF">D7M11_03600</name>
</gene>
<organism evidence="2 3">
    <name type="scientific">Paenibacillus ginsengarvi</name>
    <dbReference type="NCBI Taxonomy" id="400777"/>
    <lineage>
        <taxon>Bacteria</taxon>
        <taxon>Bacillati</taxon>
        <taxon>Bacillota</taxon>
        <taxon>Bacilli</taxon>
        <taxon>Bacillales</taxon>
        <taxon>Paenibacillaceae</taxon>
        <taxon>Paenibacillus</taxon>
    </lineage>
</organism>
<proteinExistence type="predicted"/>
<name>A0A3B0CMY1_9BACL</name>
<dbReference type="RefSeq" id="WP_120745800.1">
    <property type="nucleotide sequence ID" value="NZ_RBAH01000002.1"/>
</dbReference>
<dbReference type="InterPro" id="IPR050490">
    <property type="entry name" value="Bact_solute-bd_prot1"/>
</dbReference>
<comment type="caution">
    <text evidence="2">The sequence shown here is derived from an EMBL/GenBank/DDBJ whole genome shotgun (WGS) entry which is preliminary data.</text>
</comment>
<dbReference type="AlphaFoldDB" id="A0A3B0CMY1"/>
<dbReference type="PANTHER" id="PTHR43649:SF12">
    <property type="entry name" value="DIACETYLCHITOBIOSE BINDING PROTEIN DASA"/>
    <property type="match status" value="1"/>
</dbReference>
<reference evidence="2 3" key="1">
    <citation type="journal article" date="2007" name="Int. J. Syst. Evol. Microbiol.">
        <title>Paenibacillus ginsengarvi sp. nov., isolated from soil from ginseng cultivation.</title>
        <authorList>
            <person name="Yoon M.H."/>
            <person name="Ten L.N."/>
            <person name="Im W.T."/>
        </authorList>
    </citation>
    <scope>NUCLEOTIDE SEQUENCE [LARGE SCALE GENOMIC DNA]</scope>
    <source>
        <strain evidence="2 3">KCTC 13059</strain>
    </source>
</reference>
<accession>A0A3B0CMY1</accession>
<dbReference type="SUPFAM" id="SSF53850">
    <property type="entry name" value="Periplasmic binding protein-like II"/>
    <property type="match status" value="1"/>
</dbReference>
<dbReference type="PROSITE" id="PS51257">
    <property type="entry name" value="PROKAR_LIPOPROTEIN"/>
    <property type="match status" value="1"/>
</dbReference>
<dbReference type="InterPro" id="IPR006059">
    <property type="entry name" value="SBP"/>
</dbReference>
<evidence type="ECO:0000313" key="3">
    <source>
        <dbReference type="Proteomes" id="UP000282311"/>
    </source>
</evidence>
<dbReference type="Gene3D" id="3.40.190.10">
    <property type="entry name" value="Periplasmic binding protein-like II"/>
    <property type="match status" value="1"/>
</dbReference>
<keyword evidence="3" id="KW-1185">Reference proteome</keyword>
<evidence type="ECO:0000313" key="2">
    <source>
        <dbReference type="EMBL" id="RKN86108.1"/>
    </source>
</evidence>
<feature type="signal peptide" evidence="1">
    <location>
        <begin position="1"/>
        <end position="19"/>
    </location>
</feature>
<sequence>MKKQAIVYSLLASMMALTAACSSDKTDGTAPGDARPADNKAATEVKKQPVELVFYTPGAGYDETFMDIFGSEIQKKFPYITVKFLSASTGQLADLIASGQTIDVLLVSIGQSNMLTAYNYQYDISELLKSKKFDLSHIEPSAVELQKGFANNGMYGLPVFTNTLANFYNKDIFDKFGVEYPKDGLTWDQLKDLAKRLSRTEGGKTYNGLVMSSSANIGLNQFSVAYIDPVAKKSIFTSEKFKQAFNLLTSVAQLPGNGLTEDTWSLAGQQKMFFQDQTAAMLLHFVNTGLTTLKEQFDWDIASYPQLPNNPGVGASTYPTYLYVTKTSKYKEDAFDAIAYLTTDEFQTGMAKKGMLPILKDKSKGLSEFGKDNPLLKNKNVKALIPDKYAPSALISTEIVTAQSPGNAAFFEAYQNVVLGTKDANTALREAGEKYDAKLAELFK</sequence>
<dbReference type="PANTHER" id="PTHR43649">
    <property type="entry name" value="ARABINOSE-BINDING PROTEIN-RELATED"/>
    <property type="match status" value="1"/>
</dbReference>